<evidence type="ECO:0008006" key="3">
    <source>
        <dbReference type="Google" id="ProtNLM"/>
    </source>
</evidence>
<proteinExistence type="predicted"/>
<organism evidence="1 2">
    <name type="scientific">Nocardioides panacisoli</name>
    <dbReference type="NCBI Taxonomy" id="627624"/>
    <lineage>
        <taxon>Bacteria</taxon>
        <taxon>Bacillati</taxon>
        <taxon>Actinomycetota</taxon>
        <taxon>Actinomycetes</taxon>
        <taxon>Propionibacteriales</taxon>
        <taxon>Nocardioidaceae</taxon>
        <taxon>Nocardioides</taxon>
    </lineage>
</organism>
<evidence type="ECO:0000313" key="2">
    <source>
        <dbReference type="Proteomes" id="UP001501821"/>
    </source>
</evidence>
<sequence>MRSGLVVLAGVLALTAGCGDAAKDSPPTGVDGLQIPTPSPDPDDFVADVDNPWLALEPGATWRYTVTGAGRITAARISVSDGPEHDGIRTTDLARTTLDDKDRQVDRVVDHLAQDRDGNVWWLGRGSEWFDAAGLYLPAEPRVGDGYLMADLPDGEVHAMVRSVDASASVPAGDYETLDIDVVGAQAADLLVSFAKGTGLVATATADGSVEWGLVAVDEPPSS</sequence>
<name>A0ABP7IG41_9ACTN</name>
<comment type="caution">
    <text evidence="1">The sequence shown here is derived from an EMBL/GenBank/DDBJ whole genome shotgun (WGS) entry which is preliminary data.</text>
</comment>
<dbReference type="EMBL" id="BAABAH010000005">
    <property type="protein sequence ID" value="GAA3817655.1"/>
    <property type="molecule type" value="Genomic_DNA"/>
</dbReference>
<protein>
    <recommendedName>
        <fullName evidence="3">Lipoprotein</fullName>
    </recommendedName>
</protein>
<accession>A0ABP7IG41</accession>
<evidence type="ECO:0000313" key="1">
    <source>
        <dbReference type="EMBL" id="GAA3817655.1"/>
    </source>
</evidence>
<gene>
    <name evidence="1" type="ORF">GCM10022242_19460</name>
</gene>
<dbReference type="PROSITE" id="PS51257">
    <property type="entry name" value="PROKAR_LIPOPROTEIN"/>
    <property type="match status" value="1"/>
</dbReference>
<dbReference type="Proteomes" id="UP001501821">
    <property type="component" value="Unassembled WGS sequence"/>
</dbReference>
<reference evidence="2" key="1">
    <citation type="journal article" date="2019" name="Int. J. Syst. Evol. Microbiol.">
        <title>The Global Catalogue of Microorganisms (GCM) 10K type strain sequencing project: providing services to taxonomists for standard genome sequencing and annotation.</title>
        <authorList>
            <consortium name="The Broad Institute Genomics Platform"/>
            <consortium name="The Broad Institute Genome Sequencing Center for Infectious Disease"/>
            <person name="Wu L."/>
            <person name="Ma J."/>
        </authorList>
    </citation>
    <scope>NUCLEOTIDE SEQUENCE [LARGE SCALE GENOMIC DNA]</scope>
    <source>
        <strain evidence="2">JCM 16953</strain>
    </source>
</reference>
<keyword evidence="2" id="KW-1185">Reference proteome</keyword>
<dbReference type="RefSeq" id="WP_344774782.1">
    <property type="nucleotide sequence ID" value="NZ_BAABAH010000005.1"/>
</dbReference>